<organism evidence="1 2">
    <name type="scientific">Apiospora rasikravindrae</name>
    <dbReference type="NCBI Taxonomy" id="990691"/>
    <lineage>
        <taxon>Eukaryota</taxon>
        <taxon>Fungi</taxon>
        <taxon>Dikarya</taxon>
        <taxon>Ascomycota</taxon>
        <taxon>Pezizomycotina</taxon>
        <taxon>Sordariomycetes</taxon>
        <taxon>Xylariomycetidae</taxon>
        <taxon>Amphisphaeriales</taxon>
        <taxon>Apiosporaceae</taxon>
        <taxon>Apiospora</taxon>
    </lineage>
</organism>
<dbReference type="Proteomes" id="UP001444661">
    <property type="component" value="Unassembled WGS sequence"/>
</dbReference>
<comment type="caution">
    <text evidence="1">The sequence shown here is derived from an EMBL/GenBank/DDBJ whole genome shotgun (WGS) entry which is preliminary data.</text>
</comment>
<keyword evidence="2" id="KW-1185">Reference proteome</keyword>
<evidence type="ECO:0000313" key="1">
    <source>
        <dbReference type="EMBL" id="KAK8034830.1"/>
    </source>
</evidence>
<protein>
    <submittedName>
        <fullName evidence="1">Uncharacterized protein</fullName>
    </submittedName>
</protein>
<evidence type="ECO:0000313" key="2">
    <source>
        <dbReference type="Proteomes" id="UP001444661"/>
    </source>
</evidence>
<proteinExistence type="predicted"/>
<name>A0ABR1SKG4_9PEZI</name>
<reference evidence="1 2" key="1">
    <citation type="submission" date="2023-01" db="EMBL/GenBank/DDBJ databases">
        <title>Analysis of 21 Apiospora genomes using comparative genomics revels a genus with tremendous synthesis potential of carbohydrate active enzymes and secondary metabolites.</title>
        <authorList>
            <person name="Sorensen T."/>
        </authorList>
    </citation>
    <scope>NUCLEOTIDE SEQUENCE [LARGE SCALE GENOMIC DNA]</scope>
    <source>
        <strain evidence="1 2">CBS 33761</strain>
    </source>
</reference>
<dbReference type="EMBL" id="JAQQWK010000009">
    <property type="protein sequence ID" value="KAK8034830.1"/>
    <property type="molecule type" value="Genomic_DNA"/>
</dbReference>
<sequence length="363" mass="41593">MGFRQLEQDHGLASMDMAVGDDGVTGATLPTIAKCLADFSHSMMKTHNRFEAEQRQLRQEVADSRSDKIQIQQKLTETQKRLSGTQNQVISLQDLRVHLTEDDAGKYFEEMVGLQEVARFPETEEDVIHACILNWITQVIFHKGLRGVSAPAVELIEGQAQALEQDNLPLYALRSWKAQAYYAWTMTPEYQSKRKDYVHILSSQLETDMRIFLKFHENPQPAAESLRNTIVEPALSLKEKMMSSRESFTVGVEHYTALPETQGGEALQLDFAWSECEDITDYHRDVKSDHVRQDPSKRLIALYAISPGLVMRKLESDSTFSPPRIITKQNLLVAWKKDPVEILRDNERKATFFTEFCRVHKHP</sequence>
<accession>A0ABR1SKG4</accession>
<gene>
    <name evidence="1" type="ORF">PG993_009825</name>
</gene>